<comment type="function">
    <text evidence="6">Part of the ABC transporter complex HmuTUV involved in hemin import. Responsible for energy coupling to the transport system.</text>
</comment>
<reference evidence="8 9" key="1">
    <citation type="submission" date="2020-02" db="EMBL/GenBank/DDBJ databases">
        <authorList>
            <person name="Kim M.K."/>
        </authorList>
    </citation>
    <scope>NUCLEOTIDE SEQUENCE [LARGE SCALE GENOMIC DNA]</scope>
    <source>
        <strain evidence="8 9">17J57-3</strain>
    </source>
</reference>
<gene>
    <name evidence="8" type="ORF">G3574_13405</name>
</gene>
<evidence type="ECO:0000256" key="3">
    <source>
        <dbReference type="ARBA" id="ARBA00022741"/>
    </source>
</evidence>
<dbReference type="InterPro" id="IPR017871">
    <property type="entry name" value="ABC_transporter-like_CS"/>
</dbReference>
<dbReference type="GO" id="GO:0005524">
    <property type="term" value="F:ATP binding"/>
    <property type="evidence" value="ECO:0007669"/>
    <property type="project" value="UniProtKB-KW"/>
</dbReference>
<dbReference type="EMBL" id="JAAIVB010000044">
    <property type="protein sequence ID" value="NEX62080.1"/>
    <property type="molecule type" value="Genomic_DNA"/>
</dbReference>
<evidence type="ECO:0000259" key="7">
    <source>
        <dbReference type="PROSITE" id="PS50893"/>
    </source>
</evidence>
<dbReference type="GO" id="GO:0016887">
    <property type="term" value="F:ATP hydrolysis activity"/>
    <property type="evidence" value="ECO:0007669"/>
    <property type="project" value="InterPro"/>
</dbReference>
<keyword evidence="2" id="KW-0472">Membrane</keyword>
<dbReference type="Pfam" id="PF00005">
    <property type="entry name" value="ABC_tran"/>
    <property type="match status" value="1"/>
</dbReference>
<dbReference type="PROSITE" id="PS50893">
    <property type="entry name" value="ABC_TRANSPORTER_2"/>
    <property type="match status" value="1"/>
</dbReference>
<keyword evidence="5" id="KW-1278">Translocase</keyword>
<dbReference type="PROSITE" id="PS00211">
    <property type="entry name" value="ABC_TRANSPORTER_1"/>
    <property type="match status" value="1"/>
</dbReference>
<evidence type="ECO:0000256" key="4">
    <source>
        <dbReference type="ARBA" id="ARBA00022840"/>
    </source>
</evidence>
<comment type="caution">
    <text evidence="8">The sequence shown here is derived from an EMBL/GenBank/DDBJ whole genome shotgun (WGS) entry which is preliminary data.</text>
</comment>
<keyword evidence="2" id="KW-1003">Cell membrane</keyword>
<feature type="domain" description="ABC transporter" evidence="7">
    <location>
        <begin position="1"/>
        <end position="237"/>
    </location>
</feature>
<dbReference type="PANTHER" id="PTHR42794:SF1">
    <property type="entry name" value="HEMIN IMPORT ATP-BINDING PROTEIN HMUV"/>
    <property type="match status" value="1"/>
</dbReference>
<keyword evidence="9" id="KW-1185">Reference proteome</keyword>
<proteinExistence type="predicted"/>
<protein>
    <submittedName>
        <fullName evidence="8">ABC transporter ATP-binding protein</fullName>
    </submittedName>
</protein>
<evidence type="ECO:0000313" key="9">
    <source>
        <dbReference type="Proteomes" id="UP000482155"/>
    </source>
</evidence>
<evidence type="ECO:0000256" key="1">
    <source>
        <dbReference type="ARBA" id="ARBA00022448"/>
    </source>
</evidence>
<dbReference type="InterPro" id="IPR003593">
    <property type="entry name" value="AAA+_ATPase"/>
</dbReference>
<dbReference type="CDD" id="cd03214">
    <property type="entry name" value="ABC_Iron-Siderophores_B12_Hemin"/>
    <property type="match status" value="1"/>
</dbReference>
<name>A0A6B3SML1_9BURK</name>
<dbReference type="Proteomes" id="UP000482155">
    <property type="component" value="Unassembled WGS sequence"/>
</dbReference>
<dbReference type="InterPro" id="IPR003439">
    <property type="entry name" value="ABC_transporter-like_ATP-bd"/>
</dbReference>
<evidence type="ECO:0000256" key="6">
    <source>
        <dbReference type="ARBA" id="ARBA00037066"/>
    </source>
</evidence>
<evidence type="ECO:0000313" key="8">
    <source>
        <dbReference type="EMBL" id="NEX62080.1"/>
    </source>
</evidence>
<dbReference type="PANTHER" id="PTHR42794">
    <property type="entry name" value="HEMIN IMPORT ATP-BINDING PROTEIN HMUV"/>
    <property type="match status" value="1"/>
</dbReference>
<organism evidence="8 9">
    <name type="scientific">Noviherbaspirillum galbum</name>
    <dbReference type="NCBI Taxonomy" id="2709383"/>
    <lineage>
        <taxon>Bacteria</taxon>
        <taxon>Pseudomonadati</taxon>
        <taxon>Pseudomonadota</taxon>
        <taxon>Betaproteobacteria</taxon>
        <taxon>Burkholderiales</taxon>
        <taxon>Oxalobacteraceae</taxon>
        <taxon>Noviherbaspirillum</taxon>
    </lineage>
</organism>
<dbReference type="AlphaFoldDB" id="A0A6B3SML1"/>
<evidence type="ECO:0000256" key="2">
    <source>
        <dbReference type="ARBA" id="ARBA00022475"/>
    </source>
</evidence>
<dbReference type="SMART" id="SM00382">
    <property type="entry name" value="AAA"/>
    <property type="match status" value="1"/>
</dbReference>
<evidence type="ECO:0000256" key="5">
    <source>
        <dbReference type="ARBA" id="ARBA00022967"/>
    </source>
</evidence>
<keyword evidence="3" id="KW-0547">Nucleotide-binding</keyword>
<sequence>MQLSALTLAVRSRALVNDISLTMRPGECWCLIGRNGAGKSTLLRTMAGLREPERGEIRLLGRPLRQWPLLELARQRAFLAQGRNDPFSYRAIDTVLAARHPYQDTRYWDDDADVALAMSALRELDVAHLAGQDVRTLSGGERQRVAMAAVLAQDTPLLLLDEPTGALDLAHQVAVTRLIGRLCHEQGKTVALVSHDLNLSHAVATHAVLLMGDGGWRAGAVEDIMQAGLLGECLGYPIDIVRHHGRTVFIPSGEPR</sequence>
<dbReference type="SUPFAM" id="SSF52540">
    <property type="entry name" value="P-loop containing nucleoside triphosphate hydrolases"/>
    <property type="match status" value="1"/>
</dbReference>
<dbReference type="Gene3D" id="3.40.50.300">
    <property type="entry name" value="P-loop containing nucleotide triphosphate hydrolases"/>
    <property type="match status" value="1"/>
</dbReference>
<keyword evidence="1" id="KW-0813">Transport</keyword>
<keyword evidence="4 8" id="KW-0067">ATP-binding</keyword>
<dbReference type="InterPro" id="IPR027417">
    <property type="entry name" value="P-loop_NTPase"/>
</dbReference>
<accession>A0A6B3SML1</accession>